<organism evidence="2">
    <name type="scientific">Arundo donax</name>
    <name type="common">Giant reed</name>
    <name type="synonym">Donax arundinaceus</name>
    <dbReference type="NCBI Taxonomy" id="35708"/>
    <lineage>
        <taxon>Eukaryota</taxon>
        <taxon>Viridiplantae</taxon>
        <taxon>Streptophyta</taxon>
        <taxon>Embryophyta</taxon>
        <taxon>Tracheophyta</taxon>
        <taxon>Spermatophyta</taxon>
        <taxon>Magnoliopsida</taxon>
        <taxon>Liliopsida</taxon>
        <taxon>Poales</taxon>
        <taxon>Poaceae</taxon>
        <taxon>PACMAD clade</taxon>
        <taxon>Arundinoideae</taxon>
        <taxon>Arundineae</taxon>
        <taxon>Arundo</taxon>
    </lineage>
</organism>
<dbReference type="EMBL" id="GBRH01171445">
    <property type="protein sequence ID" value="JAE26451.1"/>
    <property type="molecule type" value="Transcribed_RNA"/>
</dbReference>
<reference evidence="2" key="2">
    <citation type="journal article" date="2015" name="Data Brief">
        <title>Shoot transcriptome of the giant reed, Arundo donax.</title>
        <authorList>
            <person name="Barrero R.A."/>
            <person name="Guerrero F.D."/>
            <person name="Moolhuijzen P."/>
            <person name="Goolsby J.A."/>
            <person name="Tidwell J."/>
            <person name="Bellgard S.E."/>
            <person name="Bellgard M.I."/>
        </authorList>
    </citation>
    <scope>NUCLEOTIDE SEQUENCE</scope>
    <source>
        <tissue evidence="2">Shoot tissue taken approximately 20 cm above the soil surface</tissue>
    </source>
</reference>
<evidence type="ECO:0000256" key="1">
    <source>
        <dbReference type="SAM" id="SignalP"/>
    </source>
</evidence>
<feature type="signal peptide" evidence="1">
    <location>
        <begin position="1"/>
        <end position="29"/>
    </location>
</feature>
<dbReference type="AlphaFoldDB" id="A0A0A9GV64"/>
<sequence length="48" mass="5685">MDRAVSKSGRCLFCWRLISCIALSNGVLCSDLRDHFLWNLDRLLFWRP</sequence>
<accession>A0A0A9GV64</accession>
<feature type="chain" id="PRO_5002062744" evidence="1">
    <location>
        <begin position="30"/>
        <end position="48"/>
    </location>
</feature>
<evidence type="ECO:0000313" key="2">
    <source>
        <dbReference type="EMBL" id="JAE26451.1"/>
    </source>
</evidence>
<protein>
    <submittedName>
        <fullName evidence="2">Uncharacterized protein</fullName>
    </submittedName>
</protein>
<proteinExistence type="predicted"/>
<reference evidence="2" key="1">
    <citation type="submission" date="2014-09" db="EMBL/GenBank/DDBJ databases">
        <authorList>
            <person name="Magalhaes I.L.F."/>
            <person name="Oliveira U."/>
            <person name="Santos F.R."/>
            <person name="Vidigal T.H.D.A."/>
            <person name="Brescovit A.D."/>
            <person name="Santos A.J."/>
        </authorList>
    </citation>
    <scope>NUCLEOTIDE SEQUENCE</scope>
    <source>
        <tissue evidence="2">Shoot tissue taken approximately 20 cm above the soil surface</tissue>
    </source>
</reference>
<keyword evidence="1" id="KW-0732">Signal</keyword>
<name>A0A0A9GV64_ARUDO</name>